<proteinExistence type="predicted"/>
<dbReference type="Gene3D" id="1.10.3210.10">
    <property type="entry name" value="Hypothetical protein af1432"/>
    <property type="match status" value="1"/>
</dbReference>
<dbReference type="SUPFAM" id="SSF109604">
    <property type="entry name" value="HD-domain/PDEase-like"/>
    <property type="match status" value="1"/>
</dbReference>
<protein>
    <submittedName>
        <fullName evidence="2">HD domain-containing protein</fullName>
    </submittedName>
</protein>
<dbReference type="AlphaFoldDB" id="A0A949NH53"/>
<evidence type="ECO:0000259" key="1">
    <source>
        <dbReference type="Pfam" id="PF01966"/>
    </source>
</evidence>
<name>A0A949NH53_9FIRM</name>
<organism evidence="2 3">
    <name type="scientific">Diplocloster agilis</name>
    <dbReference type="NCBI Taxonomy" id="2850323"/>
    <lineage>
        <taxon>Bacteria</taxon>
        <taxon>Bacillati</taxon>
        <taxon>Bacillota</taxon>
        <taxon>Clostridia</taxon>
        <taxon>Lachnospirales</taxon>
        <taxon>Lachnospiraceae</taxon>
        <taxon>Diplocloster</taxon>
    </lineage>
</organism>
<dbReference type="EMBL" id="JAHQCW010000004">
    <property type="protein sequence ID" value="MBU9735630.1"/>
    <property type="molecule type" value="Genomic_DNA"/>
</dbReference>
<feature type="domain" description="HD" evidence="1">
    <location>
        <begin position="48"/>
        <end position="150"/>
    </location>
</feature>
<dbReference type="Pfam" id="PF01966">
    <property type="entry name" value="HD"/>
    <property type="match status" value="1"/>
</dbReference>
<gene>
    <name evidence="2" type="ORF">KTH89_03710</name>
</gene>
<dbReference type="InterPro" id="IPR006674">
    <property type="entry name" value="HD_domain"/>
</dbReference>
<reference evidence="2" key="1">
    <citation type="submission" date="2021-06" db="EMBL/GenBank/DDBJ databases">
        <title>Description of novel taxa of the family Lachnospiraceae.</title>
        <authorList>
            <person name="Chaplin A.V."/>
            <person name="Sokolova S.R."/>
            <person name="Pikina A.P."/>
            <person name="Korzhanova M."/>
            <person name="Belova V."/>
            <person name="Korostin D."/>
            <person name="Efimov B.A."/>
        </authorList>
    </citation>
    <scope>NUCLEOTIDE SEQUENCE</scope>
    <source>
        <strain evidence="2">ASD5720</strain>
    </source>
</reference>
<evidence type="ECO:0000313" key="2">
    <source>
        <dbReference type="EMBL" id="MBU9735630.1"/>
    </source>
</evidence>
<sequence>MHKLIKNVEQAATEEDKREFYEVIRDIAEHPVVLQMKEFPHHCDTSCYDHCLHVAYYNYCICKSLHLDARSAARAGMLHDLFLYDWRTHARETGEHFHAMTHPRAALLNAEKYFELNDLEREIILKHMWPVTLPIPTNPEVLVIAYTDKYCGFVEIARAYSEKCKSWMPHTSS</sequence>
<evidence type="ECO:0000313" key="3">
    <source>
        <dbReference type="Proteomes" id="UP000712157"/>
    </source>
</evidence>
<comment type="caution">
    <text evidence="2">The sequence shown here is derived from an EMBL/GenBank/DDBJ whole genome shotgun (WGS) entry which is preliminary data.</text>
</comment>
<accession>A0A949NH53</accession>
<dbReference type="Proteomes" id="UP000712157">
    <property type="component" value="Unassembled WGS sequence"/>
</dbReference>
<keyword evidence="3" id="KW-1185">Reference proteome</keyword>
<dbReference type="RefSeq" id="WP_158342265.1">
    <property type="nucleotide sequence ID" value="NZ_JAHQCW010000004.1"/>
</dbReference>